<evidence type="ECO:0000313" key="1">
    <source>
        <dbReference type="EMBL" id="ARV76942.1"/>
    </source>
</evidence>
<evidence type="ECO:0000313" key="2">
    <source>
        <dbReference type="Proteomes" id="UP000225448"/>
    </source>
</evidence>
<sequence length="79" mass="9498">MKPNRKIINMDYRGQTAQTKGMFAEKHWPRNDETISHELHRSDTRVSYQRAQRNLDAPVREHDQHDMNVRSMTMGRRCM</sequence>
<keyword evidence="2" id="KW-1185">Reference proteome</keyword>
<protein>
    <submittedName>
        <fullName evidence="1">Uncharacterized protein</fullName>
    </submittedName>
</protein>
<dbReference type="EMBL" id="MF042360">
    <property type="protein sequence ID" value="ARV76942.1"/>
    <property type="molecule type" value="Genomic_DNA"/>
</dbReference>
<reference evidence="1 2" key="1">
    <citation type="submission" date="2017-05" db="EMBL/GenBank/DDBJ databases">
        <authorList>
            <person name="Song R."/>
            <person name="Chenine A.L."/>
            <person name="Ruprecht R.M."/>
        </authorList>
    </citation>
    <scope>NUCLEOTIDE SEQUENCE [LARGE SCALE GENOMIC DNA]</scope>
</reference>
<dbReference type="Proteomes" id="UP000225448">
    <property type="component" value="Segment"/>
</dbReference>
<name>A0A1Y0STX3_9CAUD</name>
<gene>
    <name evidence="1" type="ORF">PHABIO_311</name>
</gene>
<accession>A0A1Y0STX3</accession>
<proteinExistence type="predicted"/>
<organism evidence="1 2">
    <name type="scientific">Pseudomonas phage Phabio</name>
    <dbReference type="NCBI Taxonomy" id="2006668"/>
    <lineage>
        <taxon>Viruses</taxon>
        <taxon>Duplodnaviria</taxon>
        <taxon>Heunggongvirae</taxon>
        <taxon>Uroviricota</taxon>
        <taxon>Caudoviricetes</taxon>
        <taxon>Chimalliviridae</taxon>
        <taxon>Phabiovirus</taxon>
        <taxon>Phabiovirus phabio</taxon>
    </lineage>
</organism>